<evidence type="ECO:0000256" key="3">
    <source>
        <dbReference type="ARBA" id="ARBA00023136"/>
    </source>
</evidence>
<name>A0AAV0FUR1_9ASTE</name>
<dbReference type="Gene3D" id="1.50.40.10">
    <property type="entry name" value="Mitochondrial carrier domain"/>
    <property type="match status" value="1"/>
</dbReference>
<dbReference type="AlphaFoldDB" id="A0AAV0FUR1"/>
<keyword evidence="3" id="KW-0472">Membrane</keyword>
<proteinExistence type="predicted"/>
<gene>
    <name evidence="4" type="ORF">CEPIT_LOCUS37520</name>
</gene>
<keyword evidence="2" id="KW-0812">Transmembrane</keyword>
<sequence>MPWCGQEPKGDKQSTKYRCYSHEGAFFGHADFSLSQKNKKQNNNPTELKPQEIMTKRELILSVGSIWSSAALPLSFILSSESSHRNLDPQENSLINVFPVGDIHIVPSLSGGGKTLTHLCIDKGVSLLTSQNLESLCANTNYPLFESCNVRYSLWRSLRIVLDTRSKGIDLASQRISYDLENVYGWMSQIALCESNLGSSWIQNHRFHNCFSGNLNTGNTDCHTDVKPISSMLGQNLDLHSSGSASDIITSCSKHGKDFCHGLETGLDENGLNQQLNSESEIDVVAKHQCQSLAKREHAFAGAMAGICVSICLHPMDTIKTIIQSCHADRKSLYYIGRLVISERGIM</sequence>
<dbReference type="InterPro" id="IPR018108">
    <property type="entry name" value="MCP_transmembrane"/>
</dbReference>
<dbReference type="Pfam" id="PF00153">
    <property type="entry name" value="Mito_carr"/>
    <property type="match status" value="1"/>
</dbReference>
<dbReference type="SUPFAM" id="SSF103506">
    <property type="entry name" value="Mitochondrial carrier"/>
    <property type="match status" value="1"/>
</dbReference>
<reference evidence="4" key="1">
    <citation type="submission" date="2022-07" db="EMBL/GenBank/DDBJ databases">
        <authorList>
            <person name="Macas J."/>
            <person name="Novak P."/>
            <person name="Neumann P."/>
        </authorList>
    </citation>
    <scope>NUCLEOTIDE SEQUENCE</scope>
</reference>
<evidence type="ECO:0000313" key="4">
    <source>
        <dbReference type="EMBL" id="CAH9139339.1"/>
    </source>
</evidence>
<dbReference type="InterPro" id="IPR023395">
    <property type="entry name" value="MCP_dom_sf"/>
</dbReference>
<accession>A0AAV0FUR1</accession>
<evidence type="ECO:0000256" key="2">
    <source>
        <dbReference type="ARBA" id="ARBA00022692"/>
    </source>
</evidence>
<comment type="caution">
    <text evidence="4">The sequence shown here is derived from an EMBL/GenBank/DDBJ whole genome shotgun (WGS) entry which is preliminary data.</text>
</comment>
<dbReference type="GO" id="GO:0016020">
    <property type="term" value="C:membrane"/>
    <property type="evidence" value="ECO:0007669"/>
    <property type="project" value="UniProtKB-SubCell"/>
</dbReference>
<comment type="subcellular location">
    <subcellularLocation>
        <location evidence="1">Membrane</location>
        <topology evidence="1">Multi-pass membrane protein</topology>
    </subcellularLocation>
</comment>
<protein>
    <submittedName>
        <fullName evidence="4">Uncharacterized protein</fullName>
    </submittedName>
</protein>
<organism evidence="4 5">
    <name type="scientific">Cuscuta epithymum</name>
    <dbReference type="NCBI Taxonomy" id="186058"/>
    <lineage>
        <taxon>Eukaryota</taxon>
        <taxon>Viridiplantae</taxon>
        <taxon>Streptophyta</taxon>
        <taxon>Embryophyta</taxon>
        <taxon>Tracheophyta</taxon>
        <taxon>Spermatophyta</taxon>
        <taxon>Magnoliopsida</taxon>
        <taxon>eudicotyledons</taxon>
        <taxon>Gunneridae</taxon>
        <taxon>Pentapetalae</taxon>
        <taxon>asterids</taxon>
        <taxon>lamiids</taxon>
        <taxon>Solanales</taxon>
        <taxon>Convolvulaceae</taxon>
        <taxon>Cuscuteae</taxon>
        <taxon>Cuscuta</taxon>
        <taxon>Cuscuta subgen. Cuscuta</taxon>
    </lineage>
</organism>
<dbReference type="Proteomes" id="UP001152523">
    <property type="component" value="Unassembled WGS sequence"/>
</dbReference>
<evidence type="ECO:0000256" key="1">
    <source>
        <dbReference type="ARBA" id="ARBA00004141"/>
    </source>
</evidence>
<dbReference type="EMBL" id="CAMAPF010001015">
    <property type="protein sequence ID" value="CAH9139339.1"/>
    <property type="molecule type" value="Genomic_DNA"/>
</dbReference>
<evidence type="ECO:0000313" key="5">
    <source>
        <dbReference type="Proteomes" id="UP001152523"/>
    </source>
</evidence>
<keyword evidence="5" id="KW-1185">Reference proteome</keyword>